<keyword evidence="1 6" id="KW-1277">Toxin-antitoxin system</keyword>
<keyword evidence="4 6" id="KW-0548">Nucleotidyltransferase</keyword>
<feature type="active site" description="Proton acceptor" evidence="6">
    <location>
        <position position="56"/>
    </location>
</feature>
<dbReference type="RefSeq" id="WP_013374464.1">
    <property type="nucleotide sequence ID" value="NC_014623.1"/>
</dbReference>
<feature type="binding site" evidence="6">
    <location>
        <position position="56"/>
    </location>
    <ligand>
        <name>NAD(+)</name>
        <dbReference type="ChEBI" id="CHEBI:57540"/>
    </ligand>
</feature>
<keyword evidence="9" id="KW-1185">Reference proteome</keyword>
<evidence type="ECO:0000256" key="6">
    <source>
        <dbReference type="PROSITE-ProRule" id="PRU01362"/>
    </source>
</evidence>
<dbReference type="KEGG" id="sur:STAUR_1046"/>
<dbReference type="EMBL" id="CP002271">
    <property type="protein sequence ID" value="ADO68850.1"/>
    <property type="molecule type" value="Genomic_DNA"/>
</dbReference>
<evidence type="ECO:0000256" key="4">
    <source>
        <dbReference type="ARBA" id="ARBA00022695"/>
    </source>
</evidence>
<evidence type="ECO:0000256" key="1">
    <source>
        <dbReference type="ARBA" id="ARBA00022649"/>
    </source>
</evidence>
<evidence type="ECO:0000313" key="9">
    <source>
        <dbReference type="Proteomes" id="UP000001351"/>
    </source>
</evidence>
<evidence type="ECO:0000256" key="2">
    <source>
        <dbReference type="ARBA" id="ARBA00022676"/>
    </source>
</evidence>
<organism evidence="8 9">
    <name type="scientific">Stigmatella aurantiaca (strain DW4/3-1)</name>
    <dbReference type="NCBI Taxonomy" id="378806"/>
    <lineage>
        <taxon>Bacteria</taxon>
        <taxon>Pseudomonadati</taxon>
        <taxon>Myxococcota</taxon>
        <taxon>Myxococcia</taxon>
        <taxon>Myxococcales</taxon>
        <taxon>Cystobacterineae</taxon>
        <taxon>Archangiaceae</taxon>
        <taxon>Stigmatella</taxon>
    </lineage>
</organism>
<feature type="domain" description="DarT" evidence="7">
    <location>
        <begin position="11"/>
        <end position="209"/>
    </location>
</feature>
<feature type="binding site" evidence="6">
    <location>
        <begin position="15"/>
        <end position="17"/>
    </location>
    <ligand>
        <name>NAD(+)</name>
        <dbReference type="ChEBI" id="CHEBI:57540"/>
    </ligand>
</feature>
<dbReference type="PROSITE" id="PS52018">
    <property type="entry name" value="DART"/>
    <property type="match status" value="1"/>
</dbReference>
<evidence type="ECO:0000256" key="5">
    <source>
        <dbReference type="ARBA" id="ARBA00023125"/>
    </source>
</evidence>
<evidence type="ECO:0000256" key="3">
    <source>
        <dbReference type="ARBA" id="ARBA00022679"/>
    </source>
</evidence>
<gene>
    <name evidence="8" type="ordered locus">STAUR_1046</name>
</gene>
<sequence>MNLPRGVPQDPLIFHITHVDNLPNILREGGLWCDAQRIARGLSSTNIGHLHIKQRRLLRPVTTTAGGTLGDYVPFNFCSRSVMLYAVHCGHQDYKGGQESIVHMVSSVSRATALGRAWAFTDRHAELAHALHFDDLGKLGEVPWQVMPLQYWSEVKEERQAEFLVREFFPWEAVTEVAAMTPAASARVQQALRGAAHHPPVTTQAGWYY</sequence>
<comment type="caution">
    <text evidence="6">Lacks conserved residue(s) required for the propagation of feature annotation.</text>
</comment>
<protein>
    <submittedName>
        <fullName evidence="8">Conserved uncharacterized protein</fullName>
    </submittedName>
</protein>
<dbReference type="HOGENOM" id="CLU_113641_0_0_7"/>
<reference evidence="8 9" key="1">
    <citation type="journal article" date="2011" name="Mol. Biol. Evol.">
        <title>Comparative genomic analysis of fruiting body formation in Myxococcales.</title>
        <authorList>
            <person name="Huntley S."/>
            <person name="Hamann N."/>
            <person name="Wegener-Feldbrugge S."/>
            <person name="Treuner-Lange A."/>
            <person name="Kube M."/>
            <person name="Reinhardt R."/>
            <person name="Klages S."/>
            <person name="Muller R."/>
            <person name="Ronning C.M."/>
            <person name="Nierman W.C."/>
            <person name="Sogaard-Andersen L."/>
        </authorList>
    </citation>
    <scope>NUCLEOTIDE SEQUENCE [LARGE SCALE GENOMIC DNA]</scope>
    <source>
        <strain evidence="8 9">DW4/3-1</strain>
    </source>
</reference>
<keyword evidence="2 6" id="KW-0328">Glycosyltransferase</keyword>
<evidence type="ECO:0000313" key="8">
    <source>
        <dbReference type="EMBL" id="ADO68850.1"/>
    </source>
</evidence>
<evidence type="ECO:0000259" key="7">
    <source>
        <dbReference type="PROSITE" id="PS52018"/>
    </source>
</evidence>
<proteinExistence type="inferred from homology"/>
<dbReference type="AlphaFoldDB" id="E3FDH1"/>
<comment type="catalytic activity">
    <reaction evidence="6">
        <text>a thymidine in DNA + NAD(+) = an N-(ADP-alpha-D-ribosyl)-thymidine in DNA + nicotinamide + H(+)</text>
        <dbReference type="Rhea" id="RHEA:71651"/>
        <dbReference type="Rhea" id="RHEA-COMP:13556"/>
        <dbReference type="Rhea" id="RHEA-COMP:18051"/>
        <dbReference type="ChEBI" id="CHEBI:15378"/>
        <dbReference type="ChEBI" id="CHEBI:17154"/>
        <dbReference type="ChEBI" id="CHEBI:57540"/>
        <dbReference type="ChEBI" id="CHEBI:137386"/>
        <dbReference type="ChEBI" id="CHEBI:191199"/>
    </reaction>
</comment>
<comment type="similarity">
    <text evidence="6">Belongs to the DarT ADP-ribosyltransferase family.</text>
</comment>
<dbReference type="eggNOG" id="COG4948">
    <property type="taxonomic scope" value="Bacteria"/>
</dbReference>
<dbReference type="Pfam" id="PF14487">
    <property type="entry name" value="DarT"/>
    <property type="match status" value="1"/>
</dbReference>
<dbReference type="GO" id="GO:0016757">
    <property type="term" value="F:glycosyltransferase activity"/>
    <property type="evidence" value="ECO:0007669"/>
    <property type="project" value="UniProtKB-UniRule"/>
</dbReference>
<name>E3FDH1_STIAD</name>
<feature type="active site" evidence="6">
    <location>
        <position position="162"/>
    </location>
</feature>
<dbReference type="InterPro" id="IPR029494">
    <property type="entry name" value="DarT"/>
</dbReference>
<dbReference type="STRING" id="378806.STAUR_1046"/>
<keyword evidence="5 6" id="KW-0238">DNA-binding</keyword>
<dbReference type="GO" id="GO:0016779">
    <property type="term" value="F:nucleotidyltransferase activity"/>
    <property type="evidence" value="ECO:0007669"/>
    <property type="project" value="UniProtKB-UniRule"/>
</dbReference>
<dbReference type="Proteomes" id="UP000001351">
    <property type="component" value="Chromosome"/>
</dbReference>
<accession>E3FDH1</accession>
<dbReference type="OrthoDB" id="9813972at2"/>
<dbReference type="GO" id="GO:0003677">
    <property type="term" value="F:DNA binding"/>
    <property type="evidence" value="ECO:0007669"/>
    <property type="project" value="UniProtKB-UniRule"/>
</dbReference>
<keyword evidence="3 6" id="KW-0808">Transferase</keyword>